<name>A0ABV7YAI5_9ACTN</name>
<evidence type="ECO:0000259" key="5">
    <source>
        <dbReference type="PROSITE" id="PS51900"/>
    </source>
</evidence>
<dbReference type="PROSITE" id="PS51898">
    <property type="entry name" value="TYR_RECOMBINASE"/>
    <property type="match status" value="1"/>
</dbReference>
<keyword evidence="2" id="KW-0233">DNA recombination</keyword>
<evidence type="ECO:0000259" key="4">
    <source>
        <dbReference type="PROSITE" id="PS51898"/>
    </source>
</evidence>
<dbReference type="InterPro" id="IPR013762">
    <property type="entry name" value="Integrase-like_cat_sf"/>
</dbReference>
<dbReference type="InterPro" id="IPR011010">
    <property type="entry name" value="DNA_brk_join_enz"/>
</dbReference>
<dbReference type="InterPro" id="IPR010998">
    <property type="entry name" value="Integrase_recombinase_N"/>
</dbReference>
<sequence length="412" mass="46244">MPRRSNGESSIYEGSDGYWHGRVTVGVKDDGKPDRRHIMAKTRPEIVQKVRKLEKDRDSGSVRKVGQRWTVASWLEHWVDNIAVPPAVTDSTHSGYAVDVRTHLVPGIGAHRLDKIEPEHLERLYAKMQTAGKSPGTAHHVHRTARVAFNQAVRRGYLTVNPAVRAVPPKLDELEVEPYDVNEVKRVLKVAAEGRNSARWAIALALGLRQGEVLGLRWEDVDLDRAVLRVRRGSPRPKYRHGCGETCGRKPGFCPQKVRSNPPTADTKSRAGRRRIGLPDELVELLREHRMEQASERDEARQLWHEEGWLFANPTGRQLNSNTDYHQWKALLAKAGVRESRLHDARHTAATVLLVLGVPPRTVMAIMGWSSSKMAERYQHVTDSIRATVAKSVGGLLWDTVDESDEAGADPK</sequence>
<dbReference type="PROSITE" id="PS51900">
    <property type="entry name" value="CB"/>
    <property type="match status" value="1"/>
</dbReference>
<evidence type="ECO:0000256" key="3">
    <source>
        <dbReference type="PROSITE-ProRule" id="PRU01248"/>
    </source>
</evidence>
<keyword evidence="1 3" id="KW-0238">DNA-binding</keyword>
<protein>
    <submittedName>
        <fullName evidence="6">Tyrosine-type recombinase/integrase</fullName>
    </submittedName>
</protein>
<dbReference type="SUPFAM" id="SSF56349">
    <property type="entry name" value="DNA breaking-rejoining enzymes"/>
    <property type="match status" value="1"/>
</dbReference>
<dbReference type="InterPro" id="IPR050090">
    <property type="entry name" value="Tyrosine_recombinase_XerCD"/>
</dbReference>
<proteinExistence type="predicted"/>
<accession>A0ABV7YAI5</accession>
<dbReference type="InterPro" id="IPR002104">
    <property type="entry name" value="Integrase_catalytic"/>
</dbReference>
<comment type="caution">
    <text evidence="6">The sequence shown here is derived from an EMBL/GenBank/DDBJ whole genome shotgun (WGS) entry which is preliminary data.</text>
</comment>
<evidence type="ECO:0000313" key="6">
    <source>
        <dbReference type="EMBL" id="MFC3761577.1"/>
    </source>
</evidence>
<evidence type="ECO:0000256" key="1">
    <source>
        <dbReference type="ARBA" id="ARBA00023125"/>
    </source>
</evidence>
<dbReference type="Pfam" id="PF00589">
    <property type="entry name" value="Phage_integrase"/>
    <property type="match status" value="1"/>
</dbReference>
<dbReference type="Proteomes" id="UP001595699">
    <property type="component" value="Unassembled WGS sequence"/>
</dbReference>
<dbReference type="CDD" id="cd01189">
    <property type="entry name" value="INT_ICEBs1_C_like"/>
    <property type="match status" value="1"/>
</dbReference>
<gene>
    <name evidence="6" type="ORF">ACFOUW_12070</name>
</gene>
<feature type="domain" description="Tyr recombinase" evidence="4">
    <location>
        <begin position="174"/>
        <end position="391"/>
    </location>
</feature>
<evidence type="ECO:0000256" key="2">
    <source>
        <dbReference type="ARBA" id="ARBA00023172"/>
    </source>
</evidence>
<keyword evidence="7" id="KW-1185">Reference proteome</keyword>
<dbReference type="RefSeq" id="WP_205114091.1">
    <property type="nucleotide sequence ID" value="NZ_JAFBCM010000001.1"/>
</dbReference>
<dbReference type="InterPro" id="IPR044068">
    <property type="entry name" value="CB"/>
</dbReference>
<feature type="domain" description="Core-binding (CB)" evidence="5">
    <location>
        <begin position="69"/>
        <end position="153"/>
    </location>
</feature>
<dbReference type="Gene3D" id="1.10.443.10">
    <property type="entry name" value="Intergrase catalytic core"/>
    <property type="match status" value="1"/>
</dbReference>
<dbReference type="PANTHER" id="PTHR30349">
    <property type="entry name" value="PHAGE INTEGRASE-RELATED"/>
    <property type="match status" value="1"/>
</dbReference>
<reference evidence="7" key="1">
    <citation type="journal article" date="2019" name="Int. J. Syst. Evol. Microbiol.">
        <title>The Global Catalogue of Microorganisms (GCM) 10K type strain sequencing project: providing services to taxonomists for standard genome sequencing and annotation.</title>
        <authorList>
            <consortium name="The Broad Institute Genomics Platform"/>
            <consortium name="The Broad Institute Genome Sequencing Center for Infectious Disease"/>
            <person name="Wu L."/>
            <person name="Ma J."/>
        </authorList>
    </citation>
    <scope>NUCLEOTIDE SEQUENCE [LARGE SCALE GENOMIC DNA]</scope>
    <source>
        <strain evidence="7">CGMCC 4.7241</strain>
    </source>
</reference>
<evidence type="ECO:0000313" key="7">
    <source>
        <dbReference type="Proteomes" id="UP001595699"/>
    </source>
</evidence>
<dbReference type="EMBL" id="JBHRZH010000009">
    <property type="protein sequence ID" value="MFC3761577.1"/>
    <property type="molecule type" value="Genomic_DNA"/>
</dbReference>
<organism evidence="6 7">
    <name type="scientific">Tenggerimyces flavus</name>
    <dbReference type="NCBI Taxonomy" id="1708749"/>
    <lineage>
        <taxon>Bacteria</taxon>
        <taxon>Bacillati</taxon>
        <taxon>Actinomycetota</taxon>
        <taxon>Actinomycetes</taxon>
        <taxon>Propionibacteriales</taxon>
        <taxon>Nocardioidaceae</taxon>
        <taxon>Tenggerimyces</taxon>
    </lineage>
</organism>
<dbReference type="PANTHER" id="PTHR30349:SF91">
    <property type="entry name" value="INTA PROTEIN"/>
    <property type="match status" value="1"/>
</dbReference>
<dbReference type="Gene3D" id="1.10.150.130">
    <property type="match status" value="1"/>
</dbReference>